<proteinExistence type="predicted"/>
<gene>
    <name evidence="1" type="ORF">LOK49_LG02G03791</name>
</gene>
<protein>
    <submittedName>
        <fullName evidence="1">Disease resistance protein</fullName>
    </submittedName>
</protein>
<sequence>MAETIAGPFVAFVVERLGDVLIQKKNLLRGVSGQVDEMQRELNRMKCFFKDAAEKREEGDERVHNWVAKIREATYDAEAVIDTYIIKVAFRRKTGSILNVLMRYSCVIKFKDCIAIHKVGVEIESIKANISKITTSLDTYGVRAISEEESLRFEKQRLLRRSYPHIVEEDIVGLDDDIKTIAEHLVKEERQCRVVSIWGMGGLGKTTLAKKGLQLH</sequence>
<comment type="caution">
    <text evidence="1">The sequence shown here is derived from an EMBL/GenBank/DDBJ whole genome shotgun (WGS) entry which is preliminary data.</text>
</comment>
<evidence type="ECO:0000313" key="2">
    <source>
        <dbReference type="Proteomes" id="UP001060215"/>
    </source>
</evidence>
<evidence type="ECO:0000313" key="1">
    <source>
        <dbReference type="EMBL" id="KAI8027932.1"/>
    </source>
</evidence>
<accession>A0ACC0IPU3</accession>
<reference evidence="1 2" key="1">
    <citation type="journal article" date="2022" name="Plant J.">
        <title>Chromosome-level genome of Camellia lanceoleosa provides a valuable resource for understanding genome evolution and self-incompatibility.</title>
        <authorList>
            <person name="Gong W."/>
            <person name="Xiao S."/>
            <person name="Wang L."/>
            <person name="Liao Z."/>
            <person name="Chang Y."/>
            <person name="Mo W."/>
            <person name="Hu G."/>
            <person name="Li W."/>
            <person name="Zhao G."/>
            <person name="Zhu H."/>
            <person name="Hu X."/>
            <person name="Ji K."/>
            <person name="Xiang X."/>
            <person name="Song Q."/>
            <person name="Yuan D."/>
            <person name="Jin S."/>
            <person name="Zhang L."/>
        </authorList>
    </citation>
    <scope>NUCLEOTIDE SEQUENCE [LARGE SCALE GENOMIC DNA]</scope>
    <source>
        <strain evidence="1">SQ_2022a</strain>
    </source>
</reference>
<keyword evidence="2" id="KW-1185">Reference proteome</keyword>
<dbReference type="EMBL" id="CM045760">
    <property type="protein sequence ID" value="KAI8027932.1"/>
    <property type="molecule type" value="Genomic_DNA"/>
</dbReference>
<organism evidence="1 2">
    <name type="scientific">Camellia lanceoleosa</name>
    <dbReference type="NCBI Taxonomy" id="1840588"/>
    <lineage>
        <taxon>Eukaryota</taxon>
        <taxon>Viridiplantae</taxon>
        <taxon>Streptophyta</taxon>
        <taxon>Embryophyta</taxon>
        <taxon>Tracheophyta</taxon>
        <taxon>Spermatophyta</taxon>
        <taxon>Magnoliopsida</taxon>
        <taxon>eudicotyledons</taxon>
        <taxon>Gunneridae</taxon>
        <taxon>Pentapetalae</taxon>
        <taxon>asterids</taxon>
        <taxon>Ericales</taxon>
        <taxon>Theaceae</taxon>
        <taxon>Camellia</taxon>
    </lineage>
</organism>
<name>A0ACC0IPU3_9ERIC</name>
<dbReference type="Proteomes" id="UP001060215">
    <property type="component" value="Chromosome 3"/>
</dbReference>